<evidence type="ECO:0000256" key="2">
    <source>
        <dbReference type="ARBA" id="ARBA00022691"/>
    </source>
</evidence>
<dbReference type="Gene3D" id="3.20.20.70">
    <property type="entry name" value="Aldolase class I"/>
    <property type="match status" value="1"/>
</dbReference>
<accession>A0A212ITD8</accession>
<dbReference type="GO" id="GO:0051536">
    <property type="term" value="F:iron-sulfur cluster binding"/>
    <property type="evidence" value="ECO:0007669"/>
    <property type="project" value="UniProtKB-KW"/>
</dbReference>
<name>A0A212ITD8_9BACT</name>
<dbReference type="GO" id="GO:0003824">
    <property type="term" value="F:catalytic activity"/>
    <property type="evidence" value="ECO:0007669"/>
    <property type="project" value="InterPro"/>
</dbReference>
<dbReference type="InterPro" id="IPR050377">
    <property type="entry name" value="Radical_SAM_PqqE_MftC-like"/>
</dbReference>
<sequence length="492" mass="57066">MFFKQKSNIIFRSYESFGYITDNRNFGYKLINSNENYIGDKILSESGNVFFSVLDRKPQNINELSNKINKQFPDVDIQTIKSDASEFYCMLEQDGFVVSGKTFEECEEKDTQFSYKMLDDETINEDSLSISKYSEKDTQDFFEEYFNGKPQLTNLHIELTSKCNERCLHCYIPHENKISSISPNLFYAILEQCKDLKLLHLTLSGGEPMLHKEFCDFLKKCREYNFSVNVLSNLTLLNDRIIEEMKANPLLGVQVSLYSMTPAIHDEITQMKGSFEKTKNAILKLIENDIPLQISCPIMKQNKSTYNDVIEWANKQKVHVGTDYNLIAEYDHTTQNLNCRLPINEIRGIIYDKVATDTKYLEQMQMAAKEKKDATSNDFVCSVCRFSICITENGDVYPCAGWQDYIVGNVKNTLLKDIWENSEKVQYLRGLRNKDFPKCIQCIDREYCTMCMVRNSNENSYGDPLIVSQHFCNIAKLNKQIVLDLEKLERSN</sequence>
<protein>
    <submittedName>
        <fullName evidence="7">Radical SAM domain protein</fullName>
    </submittedName>
</protein>
<evidence type="ECO:0000256" key="1">
    <source>
        <dbReference type="ARBA" id="ARBA00001966"/>
    </source>
</evidence>
<evidence type="ECO:0000259" key="6">
    <source>
        <dbReference type="PROSITE" id="PS51918"/>
    </source>
</evidence>
<dbReference type="Pfam" id="PF04055">
    <property type="entry name" value="Radical_SAM"/>
    <property type="match status" value="1"/>
</dbReference>
<dbReference type="EMBL" id="FLUM01000001">
    <property type="protein sequence ID" value="SBV90461.1"/>
    <property type="molecule type" value="Genomic_DNA"/>
</dbReference>
<dbReference type="SFLD" id="SFLDG01386">
    <property type="entry name" value="main_SPASM_domain-containing"/>
    <property type="match status" value="1"/>
</dbReference>
<dbReference type="InterPro" id="IPR023885">
    <property type="entry name" value="4Fe4S-binding_SPASM_dom"/>
</dbReference>
<evidence type="ECO:0000256" key="3">
    <source>
        <dbReference type="ARBA" id="ARBA00022723"/>
    </source>
</evidence>
<dbReference type="InterPro" id="IPR058240">
    <property type="entry name" value="rSAM_sf"/>
</dbReference>
<dbReference type="SFLD" id="SFLDS00029">
    <property type="entry name" value="Radical_SAM"/>
    <property type="match status" value="1"/>
</dbReference>
<keyword evidence="2" id="KW-0949">S-adenosyl-L-methionine</keyword>
<dbReference type="SFLD" id="SFLDG01067">
    <property type="entry name" value="SPASM/twitch_domain_containing"/>
    <property type="match status" value="1"/>
</dbReference>
<keyword evidence="5" id="KW-0411">Iron-sulfur</keyword>
<comment type="cofactor">
    <cofactor evidence="1">
        <name>[4Fe-4S] cluster</name>
        <dbReference type="ChEBI" id="CHEBI:49883"/>
    </cofactor>
</comment>
<dbReference type="CDD" id="cd01335">
    <property type="entry name" value="Radical_SAM"/>
    <property type="match status" value="1"/>
</dbReference>
<dbReference type="InterPro" id="IPR007197">
    <property type="entry name" value="rSAM"/>
</dbReference>
<dbReference type="Pfam" id="PF13186">
    <property type="entry name" value="SPASM"/>
    <property type="match status" value="1"/>
</dbReference>
<evidence type="ECO:0000256" key="4">
    <source>
        <dbReference type="ARBA" id="ARBA00023004"/>
    </source>
</evidence>
<dbReference type="PROSITE" id="PS51918">
    <property type="entry name" value="RADICAL_SAM"/>
    <property type="match status" value="1"/>
</dbReference>
<organism evidence="7">
    <name type="scientific">uncultured Dysgonomonas sp</name>
    <dbReference type="NCBI Taxonomy" id="206096"/>
    <lineage>
        <taxon>Bacteria</taxon>
        <taxon>Pseudomonadati</taxon>
        <taxon>Bacteroidota</taxon>
        <taxon>Bacteroidia</taxon>
        <taxon>Bacteroidales</taxon>
        <taxon>Dysgonomonadaceae</taxon>
        <taxon>Dysgonomonas</taxon>
        <taxon>environmental samples</taxon>
    </lineage>
</organism>
<gene>
    <name evidence="7" type="ORF">KL86DYS1_10074</name>
</gene>
<keyword evidence="4" id="KW-0408">Iron</keyword>
<dbReference type="InterPro" id="IPR013785">
    <property type="entry name" value="Aldolase_TIM"/>
</dbReference>
<dbReference type="NCBIfam" id="TIGR04085">
    <property type="entry name" value="rSAM_more_4Fe4S"/>
    <property type="match status" value="1"/>
</dbReference>
<dbReference type="SUPFAM" id="SSF102114">
    <property type="entry name" value="Radical SAM enzymes"/>
    <property type="match status" value="1"/>
</dbReference>
<evidence type="ECO:0000256" key="5">
    <source>
        <dbReference type="ARBA" id="ARBA00023014"/>
    </source>
</evidence>
<dbReference type="PANTHER" id="PTHR11228">
    <property type="entry name" value="RADICAL SAM DOMAIN PROTEIN"/>
    <property type="match status" value="1"/>
</dbReference>
<feature type="domain" description="Radical SAM core" evidence="6">
    <location>
        <begin position="149"/>
        <end position="373"/>
    </location>
</feature>
<dbReference type="PANTHER" id="PTHR11228:SF7">
    <property type="entry name" value="PQQA PEPTIDE CYCLASE"/>
    <property type="match status" value="1"/>
</dbReference>
<keyword evidence="3" id="KW-0479">Metal-binding</keyword>
<reference evidence="7" key="1">
    <citation type="submission" date="2016-04" db="EMBL/GenBank/DDBJ databases">
        <authorList>
            <person name="Evans L.H."/>
            <person name="Alamgir A."/>
            <person name="Owens N."/>
            <person name="Weber N.D."/>
            <person name="Virtaneva K."/>
            <person name="Barbian K."/>
            <person name="Babar A."/>
            <person name="Rosenke K."/>
        </authorList>
    </citation>
    <scope>NUCLEOTIDE SEQUENCE</scope>
    <source>
        <strain evidence="7">86-1</strain>
    </source>
</reference>
<evidence type="ECO:0000313" key="7">
    <source>
        <dbReference type="EMBL" id="SBV90461.1"/>
    </source>
</evidence>
<dbReference type="GO" id="GO:0046872">
    <property type="term" value="F:metal ion binding"/>
    <property type="evidence" value="ECO:0007669"/>
    <property type="project" value="UniProtKB-KW"/>
</dbReference>
<proteinExistence type="predicted"/>
<dbReference type="AlphaFoldDB" id="A0A212ITD8"/>
<dbReference type="RefSeq" id="WP_135104123.1">
    <property type="nucleotide sequence ID" value="NZ_CABQQB010000008.1"/>
</dbReference>